<evidence type="ECO:0000313" key="6">
    <source>
        <dbReference type="Proteomes" id="UP000708208"/>
    </source>
</evidence>
<feature type="domain" description="Carboxylesterase type B" evidence="4">
    <location>
        <begin position="28"/>
        <end position="544"/>
    </location>
</feature>
<dbReference type="PROSITE" id="PS00122">
    <property type="entry name" value="CARBOXYLESTERASE_B_1"/>
    <property type="match status" value="1"/>
</dbReference>
<evidence type="ECO:0000259" key="4">
    <source>
        <dbReference type="Pfam" id="PF00135"/>
    </source>
</evidence>
<name>A0A8J2JUX4_9HEXA</name>
<dbReference type="EC" id="3.1.1.-" evidence="3"/>
<keyword evidence="2" id="KW-0325">Glycoprotein</keyword>
<keyword evidence="3" id="KW-0378">Hydrolase</keyword>
<dbReference type="EMBL" id="CAJVCH010126162">
    <property type="protein sequence ID" value="CAG7725728.1"/>
    <property type="molecule type" value="Genomic_DNA"/>
</dbReference>
<comment type="similarity">
    <text evidence="3">Belongs to the type-B carboxylesterase/lipase family.</text>
</comment>
<dbReference type="InterPro" id="IPR002018">
    <property type="entry name" value="CarbesteraseB"/>
</dbReference>
<proteinExistence type="inferred from homology"/>
<feature type="chain" id="PRO_5035487727" description="Carboxylic ester hydrolase" evidence="3">
    <location>
        <begin position="22"/>
        <end position="556"/>
    </location>
</feature>
<dbReference type="InterPro" id="IPR050309">
    <property type="entry name" value="Type-B_Carboxylest/Lipase"/>
</dbReference>
<gene>
    <name evidence="5" type="ORF">AFUS01_LOCUS14675</name>
</gene>
<keyword evidence="6" id="KW-1185">Reference proteome</keyword>
<reference evidence="5" key="1">
    <citation type="submission" date="2021-06" db="EMBL/GenBank/DDBJ databases">
        <authorList>
            <person name="Hodson N. C."/>
            <person name="Mongue J. A."/>
            <person name="Jaron S. K."/>
        </authorList>
    </citation>
    <scope>NUCLEOTIDE SEQUENCE</scope>
</reference>
<evidence type="ECO:0000256" key="2">
    <source>
        <dbReference type="ARBA" id="ARBA00023180"/>
    </source>
</evidence>
<feature type="signal peptide" evidence="3">
    <location>
        <begin position="1"/>
        <end position="21"/>
    </location>
</feature>
<keyword evidence="3" id="KW-0732">Signal</keyword>
<dbReference type="OrthoDB" id="408631at2759"/>
<accession>A0A8J2JUX4</accession>
<sequence>MKVIFLIFFGMLTISTPVTQGFIAFQPLLRFPGGTLMGETGKSESGRDFHKFWCIPYGKHKRFEPSEPADPWTGVRDATFCSVRCPQIVLQDLGDMFVSMPEQEDCLILNVFLPAKIQKKRLLPVMVWIHGGYFTQGSSMEYSGEIFLNEDVVLVTINYRLAILGFLSSGDGILEGNLGLKDQVLALEWVKNNIQYFGGNPNLITIFGQSAGGASISLLLLSPLTKGLFNHAISHSGSSLIPCAFQSKPAENFKALMKELNCSAPTTEESVACLKATDMDEMNQKATQMKWFVEYLYPMFPSVETATPRKSKKFLHDHPRELLKRGKFHHVPHMIGVVEDEGALQAGMAMGDSELLEDLNKRWIPLAGVALGIDNRNITEDGRNEGLRKLREFYFSDGEIGPKDIQALCDMFSDGWFGYSLDFTVRSHAKYAPVYPYLFTKQGAMPFSSALVGKTFNRSVVSHGEDLMYIFFKGLANSQADLVFSKRFLKLWVSFATHGKPTDTWGSEKTWPMAESNTWDYKYYIIDDDTKAVVNPLKKRVQFWNNLWENEFKEHV</sequence>
<comment type="caution">
    <text evidence="5">The sequence shown here is derived from an EMBL/GenBank/DDBJ whole genome shotgun (WGS) entry which is preliminary data.</text>
</comment>
<dbReference type="InterPro" id="IPR019826">
    <property type="entry name" value="Carboxylesterase_B_AS"/>
</dbReference>
<keyword evidence="1" id="KW-0719">Serine esterase</keyword>
<evidence type="ECO:0000256" key="1">
    <source>
        <dbReference type="ARBA" id="ARBA00022487"/>
    </source>
</evidence>
<protein>
    <recommendedName>
        <fullName evidence="3">Carboxylic ester hydrolase</fullName>
        <ecNumber evidence="3">3.1.1.-</ecNumber>
    </recommendedName>
</protein>
<dbReference type="GO" id="GO:0052689">
    <property type="term" value="F:carboxylic ester hydrolase activity"/>
    <property type="evidence" value="ECO:0007669"/>
    <property type="project" value="UniProtKB-KW"/>
</dbReference>
<evidence type="ECO:0000313" key="5">
    <source>
        <dbReference type="EMBL" id="CAG7725728.1"/>
    </source>
</evidence>
<dbReference type="AlphaFoldDB" id="A0A8J2JUX4"/>
<dbReference type="PANTHER" id="PTHR11559">
    <property type="entry name" value="CARBOXYLESTERASE"/>
    <property type="match status" value="1"/>
</dbReference>
<dbReference type="Proteomes" id="UP000708208">
    <property type="component" value="Unassembled WGS sequence"/>
</dbReference>
<organism evidence="5 6">
    <name type="scientific">Allacma fusca</name>
    <dbReference type="NCBI Taxonomy" id="39272"/>
    <lineage>
        <taxon>Eukaryota</taxon>
        <taxon>Metazoa</taxon>
        <taxon>Ecdysozoa</taxon>
        <taxon>Arthropoda</taxon>
        <taxon>Hexapoda</taxon>
        <taxon>Collembola</taxon>
        <taxon>Symphypleona</taxon>
        <taxon>Sminthuridae</taxon>
        <taxon>Allacma</taxon>
    </lineage>
</organism>
<evidence type="ECO:0000256" key="3">
    <source>
        <dbReference type="RuleBase" id="RU361235"/>
    </source>
</evidence>
<dbReference type="Pfam" id="PF00135">
    <property type="entry name" value="COesterase"/>
    <property type="match status" value="1"/>
</dbReference>